<dbReference type="AlphaFoldDB" id="A0A345JPV6"/>
<dbReference type="KEGG" id="foo:CGC45_01465"/>
<dbReference type="RefSeq" id="WP_071628639.1">
    <property type="nucleotide sequence ID" value="NZ_CP022375.1"/>
</dbReference>
<sequence length="84" mass="9207">MKLFKSFIVLVIFIPSILLATSNQNIGLSPNATPAQAQQYIDTSEDCMIVQNKKQIVLKCGGNMIFVTSKGIGIKTPTVSKFWS</sequence>
<keyword evidence="3" id="KW-1185">Reference proteome</keyword>
<evidence type="ECO:0000313" key="3">
    <source>
        <dbReference type="Proteomes" id="UP000253862"/>
    </source>
</evidence>
<dbReference type="EMBL" id="CP022375">
    <property type="protein sequence ID" value="AXH29352.1"/>
    <property type="molecule type" value="Genomic_DNA"/>
</dbReference>
<protein>
    <submittedName>
        <fullName evidence="2">Uncharacterized protein</fullName>
    </submittedName>
</protein>
<dbReference type="OrthoDB" id="5605566at2"/>
<proteinExistence type="predicted"/>
<evidence type="ECO:0000313" key="2">
    <source>
        <dbReference type="EMBL" id="AXH29352.1"/>
    </source>
</evidence>
<feature type="signal peptide" evidence="1">
    <location>
        <begin position="1"/>
        <end position="20"/>
    </location>
</feature>
<reference evidence="2 3" key="1">
    <citation type="submission" date="2017-07" db="EMBL/GenBank/DDBJ databases">
        <title>Complete genome sequences and comparative analysis of the novel pathogen Francisella opportunistica.</title>
        <authorList>
            <person name="Dietrich E.A."/>
            <person name="Kingry L.C."/>
            <person name="Petersen J.M."/>
        </authorList>
    </citation>
    <scope>NUCLEOTIDE SEQUENCE [LARGE SCALE GENOMIC DNA]</scope>
    <source>
        <strain evidence="2 3">14-2155</strain>
    </source>
</reference>
<name>A0A345JPV6_9GAMM</name>
<gene>
    <name evidence="2" type="ORF">CGC43_01485</name>
</gene>
<dbReference type="Proteomes" id="UP000253862">
    <property type="component" value="Chromosome"/>
</dbReference>
<organism evidence="2 3">
    <name type="scientific">Francisella opportunistica</name>
    <dbReference type="NCBI Taxonomy" id="2016517"/>
    <lineage>
        <taxon>Bacteria</taxon>
        <taxon>Pseudomonadati</taxon>
        <taxon>Pseudomonadota</taxon>
        <taxon>Gammaproteobacteria</taxon>
        <taxon>Thiotrichales</taxon>
        <taxon>Francisellaceae</taxon>
        <taxon>Francisella</taxon>
    </lineage>
</organism>
<feature type="chain" id="PRO_5016675906" evidence="1">
    <location>
        <begin position="21"/>
        <end position="84"/>
    </location>
</feature>
<keyword evidence="1" id="KW-0732">Signal</keyword>
<evidence type="ECO:0000256" key="1">
    <source>
        <dbReference type="SAM" id="SignalP"/>
    </source>
</evidence>
<accession>A0A345JPV6</accession>